<dbReference type="InterPro" id="IPR016153">
    <property type="entry name" value="Heat_shock_Hsp33_N"/>
</dbReference>
<dbReference type="SUPFAM" id="SSF64397">
    <property type="entry name" value="Hsp33 domain"/>
    <property type="match status" value="1"/>
</dbReference>
<reference evidence="6 7" key="1">
    <citation type="submission" date="2018-04" db="EMBL/GenBank/DDBJ databases">
        <title>Genomic Encyclopedia of Archaeal and Bacterial Type Strains, Phase II (KMG-II): from individual species to whole genera.</title>
        <authorList>
            <person name="Goeker M."/>
        </authorList>
    </citation>
    <scope>NUCLEOTIDE SEQUENCE [LARGE SCALE GENOMIC DNA]</scope>
    <source>
        <strain evidence="6 7">DSM 23382</strain>
    </source>
</reference>
<dbReference type="InterPro" id="IPR000397">
    <property type="entry name" value="Heat_shock_Hsp33"/>
</dbReference>
<dbReference type="RefSeq" id="WP_107987751.1">
    <property type="nucleotide sequence ID" value="NZ_QAYG01000001.1"/>
</dbReference>
<dbReference type="InterPro" id="IPR023212">
    <property type="entry name" value="Hsp33_helix_hairpin_bin_dom_sf"/>
</dbReference>
<keyword evidence="7" id="KW-1185">Reference proteome</keyword>
<keyword evidence="2" id="KW-0862">Zinc</keyword>
<organism evidence="6 7">
    <name type="scientific">Breoghania corrubedonensis</name>
    <dbReference type="NCBI Taxonomy" id="665038"/>
    <lineage>
        <taxon>Bacteria</taxon>
        <taxon>Pseudomonadati</taxon>
        <taxon>Pseudomonadota</taxon>
        <taxon>Alphaproteobacteria</taxon>
        <taxon>Hyphomicrobiales</taxon>
        <taxon>Stappiaceae</taxon>
        <taxon>Breoghania</taxon>
    </lineage>
</organism>
<comment type="caution">
    <text evidence="6">The sequence shown here is derived from an EMBL/GenBank/DDBJ whole genome shotgun (WGS) entry which is preliminary data.</text>
</comment>
<dbReference type="PANTHER" id="PTHR30111">
    <property type="entry name" value="33 KDA CHAPERONIN"/>
    <property type="match status" value="1"/>
</dbReference>
<dbReference type="NCBIfam" id="NF002386">
    <property type="entry name" value="PRK01402.1"/>
    <property type="match status" value="1"/>
</dbReference>
<dbReference type="PANTHER" id="PTHR30111:SF1">
    <property type="entry name" value="33 KDA CHAPERONIN"/>
    <property type="match status" value="1"/>
</dbReference>
<dbReference type="CDD" id="cd00498">
    <property type="entry name" value="Hsp33"/>
    <property type="match status" value="1"/>
</dbReference>
<evidence type="ECO:0000256" key="4">
    <source>
        <dbReference type="ARBA" id="ARBA00023186"/>
    </source>
</evidence>
<dbReference type="Gene3D" id="3.55.30.10">
    <property type="entry name" value="Hsp33 domain"/>
    <property type="match status" value="1"/>
</dbReference>
<dbReference type="GO" id="GO:0051082">
    <property type="term" value="F:unfolded protein binding"/>
    <property type="evidence" value="ECO:0007669"/>
    <property type="project" value="InterPro"/>
</dbReference>
<dbReference type="AlphaFoldDB" id="A0A2T5VEI3"/>
<dbReference type="OrthoDB" id="9793753at2"/>
<dbReference type="GO" id="GO:0044183">
    <property type="term" value="F:protein folding chaperone"/>
    <property type="evidence" value="ECO:0007669"/>
    <property type="project" value="TreeGrafter"/>
</dbReference>
<evidence type="ECO:0000313" key="6">
    <source>
        <dbReference type="EMBL" id="PTW62143.1"/>
    </source>
</evidence>
<keyword evidence="1" id="KW-0963">Cytoplasm</keyword>
<evidence type="ECO:0000256" key="2">
    <source>
        <dbReference type="ARBA" id="ARBA00022833"/>
    </source>
</evidence>
<evidence type="ECO:0000313" key="7">
    <source>
        <dbReference type="Proteomes" id="UP000244081"/>
    </source>
</evidence>
<dbReference type="Pfam" id="PF01430">
    <property type="entry name" value="HSP33"/>
    <property type="match status" value="1"/>
</dbReference>
<keyword evidence="4" id="KW-0143">Chaperone</keyword>
<gene>
    <name evidence="6" type="ORF">C8N35_101180</name>
</gene>
<name>A0A2T5VEI3_9HYPH</name>
<keyword evidence="3" id="KW-1015">Disulfide bond</keyword>
<dbReference type="Proteomes" id="UP000244081">
    <property type="component" value="Unassembled WGS sequence"/>
</dbReference>
<evidence type="ECO:0000256" key="5">
    <source>
        <dbReference type="ARBA" id="ARBA00023284"/>
    </source>
</evidence>
<protein>
    <submittedName>
        <fullName evidence="6">Molecular chaperone Hsp33</fullName>
    </submittedName>
</protein>
<dbReference type="EMBL" id="QAYG01000001">
    <property type="protein sequence ID" value="PTW62143.1"/>
    <property type="molecule type" value="Genomic_DNA"/>
</dbReference>
<evidence type="ECO:0000256" key="3">
    <source>
        <dbReference type="ARBA" id="ARBA00023157"/>
    </source>
</evidence>
<dbReference type="GO" id="GO:0042026">
    <property type="term" value="P:protein refolding"/>
    <property type="evidence" value="ECO:0007669"/>
    <property type="project" value="TreeGrafter"/>
</dbReference>
<accession>A0A2T5VEI3</accession>
<dbReference type="Gene3D" id="3.90.1280.10">
    <property type="entry name" value="HSP33 redox switch-like"/>
    <property type="match status" value="1"/>
</dbReference>
<sequence>MTSERQAATDAGPIDLAGDDAVLPFAVEPLDVRGRVVYLGDTVDAILQRHAYPPAVSRLLGEAIVLTALLGTSLKFDGRFILQTQTDGPVSMLVVDFETPDAIRACAKFKDEAVAEAVAAGRTSSAELLGSGTLAMTIDQGRHMNRYQGVVALDGGSLEDVAHQYFAQSEQIPTRVRLAVAEVLERQPGETPSHAWRAGGLIVQFLPESPERMRKPDLHPGDAPEDVDLPDAGGEVDDAWVEAQVLVDTIKDVELTDPAMAAERLLIRLFHERGVRVFDPRPLHDRCRCSHERVGEMLRGFSADDIDHMTVDGQIEVTCEFCNSTYHFDPAEFDGGETS</sequence>
<dbReference type="GO" id="GO:0005737">
    <property type="term" value="C:cytoplasm"/>
    <property type="evidence" value="ECO:0007669"/>
    <property type="project" value="InterPro"/>
</dbReference>
<proteinExistence type="predicted"/>
<keyword evidence="5" id="KW-0676">Redox-active center</keyword>
<dbReference type="Gene3D" id="1.10.287.480">
    <property type="entry name" value="helix hairpin bin"/>
    <property type="match status" value="1"/>
</dbReference>
<dbReference type="SUPFAM" id="SSF118352">
    <property type="entry name" value="HSP33 redox switch-like"/>
    <property type="match status" value="1"/>
</dbReference>
<dbReference type="PIRSF" id="PIRSF005261">
    <property type="entry name" value="Heat_shock_Hsp33"/>
    <property type="match status" value="1"/>
</dbReference>
<dbReference type="InterPro" id="IPR016154">
    <property type="entry name" value="Heat_shock_Hsp33_C"/>
</dbReference>
<evidence type="ECO:0000256" key="1">
    <source>
        <dbReference type="ARBA" id="ARBA00022490"/>
    </source>
</evidence>